<evidence type="ECO:0000313" key="1">
    <source>
        <dbReference type="EMBL" id="MQM03973.1"/>
    </source>
</evidence>
<organism evidence="1 2">
    <name type="scientific">Colocasia esculenta</name>
    <name type="common">Wild taro</name>
    <name type="synonym">Arum esculentum</name>
    <dbReference type="NCBI Taxonomy" id="4460"/>
    <lineage>
        <taxon>Eukaryota</taxon>
        <taxon>Viridiplantae</taxon>
        <taxon>Streptophyta</taxon>
        <taxon>Embryophyta</taxon>
        <taxon>Tracheophyta</taxon>
        <taxon>Spermatophyta</taxon>
        <taxon>Magnoliopsida</taxon>
        <taxon>Liliopsida</taxon>
        <taxon>Araceae</taxon>
        <taxon>Aroideae</taxon>
        <taxon>Colocasieae</taxon>
        <taxon>Colocasia</taxon>
    </lineage>
</organism>
<accession>A0A843VYG8</accession>
<dbReference type="Proteomes" id="UP000652761">
    <property type="component" value="Unassembled WGS sequence"/>
</dbReference>
<comment type="caution">
    <text evidence="1">The sequence shown here is derived from an EMBL/GenBank/DDBJ whole genome shotgun (WGS) entry which is preliminary data.</text>
</comment>
<gene>
    <name evidence="1" type="ORF">Taro_036761</name>
</gene>
<proteinExistence type="predicted"/>
<dbReference type="EMBL" id="NMUH01003131">
    <property type="protein sequence ID" value="MQM03973.1"/>
    <property type="molecule type" value="Genomic_DNA"/>
</dbReference>
<protein>
    <submittedName>
        <fullName evidence="1">Uncharacterized protein</fullName>
    </submittedName>
</protein>
<sequence length="90" mass="9687">VQVWCSRSSSAHLSVCSSRRLREPTCGVAFTSAKLLSVEPSALLLELSRCSVLRCIAWLPCVLVRFPKTICCCPEWCLGGSGGGSPRTCL</sequence>
<name>A0A843VYG8_COLES</name>
<keyword evidence="2" id="KW-1185">Reference proteome</keyword>
<feature type="non-terminal residue" evidence="1">
    <location>
        <position position="90"/>
    </location>
</feature>
<evidence type="ECO:0000313" key="2">
    <source>
        <dbReference type="Proteomes" id="UP000652761"/>
    </source>
</evidence>
<dbReference type="AlphaFoldDB" id="A0A843VYG8"/>
<reference evidence="1" key="1">
    <citation type="submission" date="2017-07" db="EMBL/GenBank/DDBJ databases">
        <title>Taro Niue Genome Assembly and Annotation.</title>
        <authorList>
            <person name="Atibalentja N."/>
            <person name="Keating K."/>
            <person name="Fields C.J."/>
        </authorList>
    </citation>
    <scope>NUCLEOTIDE SEQUENCE</scope>
    <source>
        <strain evidence="1">Niue_2</strain>
        <tissue evidence="1">Leaf</tissue>
    </source>
</reference>